<protein>
    <submittedName>
        <fullName evidence="1">Uncharacterized protein</fullName>
    </submittedName>
</protein>
<gene>
    <name evidence="1" type="ORF">NECAME_08872</name>
</gene>
<proteinExistence type="predicted"/>
<sequence>MDGSFVFITKKSRYEITVLVTVTRIQCVCPERDQSWTDLSKNFPYHRDQPELRESWPLAVEQLLDKTTEDESDTKSTVDE</sequence>
<evidence type="ECO:0000313" key="1">
    <source>
        <dbReference type="EMBL" id="ETN80940.1"/>
    </source>
</evidence>
<organism evidence="1 2">
    <name type="scientific">Necator americanus</name>
    <name type="common">Human hookworm</name>
    <dbReference type="NCBI Taxonomy" id="51031"/>
    <lineage>
        <taxon>Eukaryota</taxon>
        <taxon>Metazoa</taxon>
        <taxon>Ecdysozoa</taxon>
        <taxon>Nematoda</taxon>
        <taxon>Chromadorea</taxon>
        <taxon>Rhabditida</taxon>
        <taxon>Rhabditina</taxon>
        <taxon>Rhabditomorpha</taxon>
        <taxon>Strongyloidea</taxon>
        <taxon>Ancylostomatidae</taxon>
        <taxon>Bunostominae</taxon>
        <taxon>Necator</taxon>
    </lineage>
</organism>
<reference evidence="2" key="1">
    <citation type="journal article" date="2014" name="Nat. Genet.">
        <title>Genome of the human hookworm Necator americanus.</title>
        <authorList>
            <person name="Tang Y.T."/>
            <person name="Gao X."/>
            <person name="Rosa B.A."/>
            <person name="Abubucker S."/>
            <person name="Hallsworth-Pepin K."/>
            <person name="Martin J."/>
            <person name="Tyagi R."/>
            <person name="Heizer E."/>
            <person name="Zhang X."/>
            <person name="Bhonagiri-Palsikar V."/>
            <person name="Minx P."/>
            <person name="Warren W.C."/>
            <person name="Wang Q."/>
            <person name="Zhan B."/>
            <person name="Hotez P.J."/>
            <person name="Sternberg P.W."/>
            <person name="Dougall A."/>
            <person name="Gaze S.T."/>
            <person name="Mulvenna J."/>
            <person name="Sotillo J."/>
            <person name="Ranganathan S."/>
            <person name="Rabelo E.M."/>
            <person name="Wilson R.K."/>
            <person name="Felgner P.L."/>
            <person name="Bethony J."/>
            <person name="Hawdon J.M."/>
            <person name="Gasser R.B."/>
            <person name="Loukas A."/>
            <person name="Mitreva M."/>
        </authorList>
    </citation>
    <scope>NUCLEOTIDE SEQUENCE [LARGE SCALE GENOMIC DNA]</scope>
</reference>
<dbReference type="AlphaFoldDB" id="W2TFX4"/>
<evidence type="ECO:0000313" key="2">
    <source>
        <dbReference type="Proteomes" id="UP000053676"/>
    </source>
</evidence>
<dbReference type="KEGG" id="nai:NECAME_08872"/>
<accession>W2TFX4</accession>
<dbReference type="EMBL" id="KI658914">
    <property type="protein sequence ID" value="ETN80940.1"/>
    <property type="molecule type" value="Genomic_DNA"/>
</dbReference>
<keyword evidence="2" id="KW-1185">Reference proteome</keyword>
<name>W2TFX4_NECAM</name>
<dbReference type="Proteomes" id="UP000053676">
    <property type="component" value="Unassembled WGS sequence"/>
</dbReference>